<name>A0ACC0CC44_CATRO</name>
<evidence type="ECO:0000313" key="1">
    <source>
        <dbReference type="EMBL" id="KAI5682333.1"/>
    </source>
</evidence>
<dbReference type="Proteomes" id="UP001060085">
    <property type="component" value="Linkage Group LG01"/>
</dbReference>
<proteinExistence type="predicted"/>
<reference evidence="2" key="1">
    <citation type="journal article" date="2023" name="Nat. Plants">
        <title>Single-cell RNA sequencing provides a high-resolution roadmap for understanding the multicellular compartmentation of specialized metabolism.</title>
        <authorList>
            <person name="Sun S."/>
            <person name="Shen X."/>
            <person name="Li Y."/>
            <person name="Li Y."/>
            <person name="Wang S."/>
            <person name="Li R."/>
            <person name="Zhang H."/>
            <person name="Shen G."/>
            <person name="Guo B."/>
            <person name="Wei J."/>
            <person name="Xu J."/>
            <person name="St-Pierre B."/>
            <person name="Chen S."/>
            <person name="Sun C."/>
        </authorList>
    </citation>
    <scope>NUCLEOTIDE SEQUENCE [LARGE SCALE GENOMIC DNA]</scope>
</reference>
<protein>
    <submittedName>
        <fullName evidence="1">Uncharacterized protein</fullName>
    </submittedName>
</protein>
<evidence type="ECO:0000313" key="2">
    <source>
        <dbReference type="Proteomes" id="UP001060085"/>
    </source>
</evidence>
<gene>
    <name evidence="1" type="ORF">M9H77_03561</name>
</gene>
<dbReference type="EMBL" id="CM044701">
    <property type="protein sequence ID" value="KAI5682333.1"/>
    <property type="molecule type" value="Genomic_DNA"/>
</dbReference>
<comment type="caution">
    <text evidence="1">The sequence shown here is derived from an EMBL/GenBank/DDBJ whole genome shotgun (WGS) entry which is preliminary data.</text>
</comment>
<keyword evidence="2" id="KW-1185">Reference proteome</keyword>
<accession>A0ACC0CC44</accession>
<sequence>MDNEFLRGTPDGSSSSPSTKPYSAAFTYETKNTHNHSDQNRKDGEIKKVHKISGGGLVNTVLEHVALTEGRMIYTPYNARGYLILDSWPQVADEIVAEFSASQSNSLTSLNEKDAKNLCRQVYDSLMFKKEIQWKGLPNSDAQDSEEIKVVHSKLIISSIRKKAPYLKDLENQVTLFLLQSLLERSRHV</sequence>
<organism evidence="1 2">
    <name type="scientific">Catharanthus roseus</name>
    <name type="common">Madagascar periwinkle</name>
    <name type="synonym">Vinca rosea</name>
    <dbReference type="NCBI Taxonomy" id="4058"/>
    <lineage>
        <taxon>Eukaryota</taxon>
        <taxon>Viridiplantae</taxon>
        <taxon>Streptophyta</taxon>
        <taxon>Embryophyta</taxon>
        <taxon>Tracheophyta</taxon>
        <taxon>Spermatophyta</taxon>
        <taxon>Magnoliopsida</taxon>
        <taxon>eudicotyledons</taxon>
        <taxon>Gunneridae</taxon>
        <taxon>Pentapetalae</taxon>
        <taxon>asterids</taxon>
        <taxon>lamiids</taxon>
        <taxon>Gentianales</taxon>
        <taxon>Apocynaceae</taxon>
        <taxon>Rauvolfioideae</taxon>
        <taxon>Vinceae</taxon>
        <taxon>Catharanthinae</taxon>
        <taxon>Catharanthus</taxon>
    </lineage>
</organism>